<dbReference type="PANTHER" id="PTHR31731">
    <property type="match status" value="1"/>
</dbReference>
<organism evidence="3 4">
    <name type="scientific">Chenopodium quinoa</name>
    <name type="common">Quinoa</name>
    <dbReference type="NCBI Taxonomy" id="63459"/>
    <lineage>
        <taxon>Eukaryota</taxon>
        <taxon>Viridiplantae</taxon>
        <taxon>Streptophyta</taxon>
        <taxon>Embryophyta</taxon>
        <taxon>Tracheophyta</taxon>
        <taxon>Spermatophyta</taxon>
        <taxon>Magnoliopsida</taxon>
        <taxon>eudicotyledons</taxon>
        <taxon>Gunneridae</taxon>
        <taxon>Pentapetalae</taxon>
        <taxon>Caryophyllales</taxon>
        <taxon>Chenopodiaceae</taxon>
        <taxon>Chenopodioideae</taxon>
        <taxon>Atripliceae</taxon>
        <taxon>Chenopodium</taxon>
    </lineage>
</organism>
<dbReference type="SMART" id="SM00499">
    <property type="entry name" value="AAI"/>
    <property type="match status" value="1"/>
</dbReference>
<dbReference type="Gramene" id="AUR62020916-RA">
    <property type="protein sequence ID" value="AUR62020916-RA:cds"/>
    <property type="gene ID" value="AUR62020916"/>
</dbReference>
<dbReference type="AlphaFoldDB" id="A0A803LZL5"/>
<dbReference type="Proteomes" id="UP000596660">
    <property type="component" value="Unplaced"/>
</dbReference>
<feature type="signal peptide" evidence="1">
    <location>
        <begin position="1"/>
        <end position="25"/>
    </location>
</feature>
<dbReference type="KEGG" id="cqi:110714820"/>
<dbReference type="InterPro" id="IPR016140">
    <property type="entry name" value="Bifunc_inhib/LTP/seed_store"/>
</dbReference>
<dbReference type="Pfam" id="PF14547">
    <property type="entry name" value="Hydrophob_seed"/>
    <property type="match status" value="1"/>
</dbReference>
<evidence type="ECO:0000259" key="2">
    <source>
        <dbReference type="SMART" id="SM00499"/>
    </source>
</evidence>
<dbReference type="CDD" id="cd01958">
    <property type="entry name" value="HPS_like"/>
    <property type="match status" value="1"/>
</dbReference>
<dbReference type="InterPro" id="IPR036312">
    <property type="entry name" value="Bifun_inhib/LTP/seed_sf"/>
</dbReference>
<dbReference type="InterPro" id="IPR027923">
    <property type="entry name" value="Hydrophob_seed_dom"/>
</dbReference>
<protein>
    <recommendedName>
        <fullName evidence="2">Bifunctional inhibitor/plant lipid transfer protein/seed storage helical domain-containing protein</fullName>
    </recommendedName>
</protein>
<feature type="chain" id="PRO_5031186122" description="Bifunctional inhibitor/plant lipid transfer protein/seed storage helical domain-containing protein" evidence="1">
    <location>
        <begin position="26"/>
        <end position="122"/>
    </location>
</feature>
<keyword evidence="4" id="KW-1185">Reference proteome</keyword>
<reference evidence="3" key="1">
    <citation type="journal article" date="2017" name="Nature">
        <title>The genome of Chenopodium quinoa.</title>
        <authorList>
            <person name="Jarvis D.E."/>
            <person name="Ho Y.S."/>
            <person name="Lightfoot D.J."/>
            <person name="Schmoeckel S.M."/>
            <person name="Li B."/>
            <person name="Borm T.J.A."/>
            <person name="Ohyanagi H."/>
            <person name="Mineta K."/>
            <person name="Michell C.T."/>
            <person name="Saber N."/>
            <person name="Kharbatia N.M."/>
            <person name="Rupper R.R."/>
            <person name="Sharp A.R."/>
            <person name="Dally N."/>
            <person name="Boughton B.A."/>
            <person name="Woo Y.H."/>
            <person name="Gao G."/>
            <person name="Schijlen E.G.W.M."/>
            <person name="Guo X."/>
            <person name="Momin A.A."/>
            <person name="Negrao S."/>
            <person name="Al-Babili S."/>
            <person name="Gehring C."/>
            <person name="Roessner U."/>
            <person name="Jung C."/>
            <person name="Murphy K."/>
            <person name="Arold S.T."/>
            <person name="Gojobori T."/>
            <person name="van der Linden C.G."/>
            <person name="van Loo E.N."/>
            <person name="Jellen E.N."/>
            <person name="Maughan P.J."/>
            <person name="Tester M."/>
        </authorList>
    </citation>
    <scope>NUCLEOTIDE SEQUENCE [LARGE SCALE GENOMIC DNA]</scope>
    <source>
        <strain evidence="3">cv. PI 614886</strain>
    </source>
</reference>
<evidence type="ECO:0000313" key="3">
    <source>
        <dbReference type="EnsemblPlants" id="AUR62020916-RA:cds"/>
    </source>
</evidence>
<name>A0A803LZL5_CHEQI</name>
<reference evidence="3" key="2">
    <citation type="submission" date="2021-03" db="UniProtKB">
        <authorList>
            <consortium name="EnsemblPlants"/>
        </authorList>
    </citation>
    <scope>IDENTIFICATION</scope>
</reference>
<dbReference type="OrthoDB" id="696558at2759"/>
<evidence type="ECO:0000256" key="1">
    <source>
        <dbReference type="SAM" id="SignalP"/>
    </source>
</evidence>
<dbReference type="SUPFAM" id="SSF47699">
    <property type="entry name" value="Bifunctional inhibitor/lipid-transfer protein/seed storage 2S albumin"/>
    <property type="match status" value="1"/>
</dbReference>
<sequence>MASRRTTSIAIFLVLNLVLFNFAFATNSAQSLDSCPSDALELNVCADVLDFVHLRIGSSKRDSCCGIVGNLISLNASTCLCTAVHANILGLVNLDLSVALNALINFCGSELPNGFHCPPLQT</sequence>
<dbReference type="OMA" id="RFFSHCA"/>
<evidence type="ECO:0000313" key="4">
    <source>
        <dbReference type="Proteomes" id="UP000596660"/>
    </source>
</evidence>
<dbReference type="InterPro" id="IPR051636">
    <property type="entry name" value="Plant_LTP/defense-related"/>
</dbReference>
<gene>
    <name evidence="3" type="primary">LOC110714820</name>
</gene>
<dbReference type="RefSeq" id="XP_021749063.1">
    <property type="nucleotide sequence ID" value="XM_021893371.1"/>
</dbReference>
<keyword evidence="1" id="KW-0732">Signal</keyword>
<proteinExistence type="predicted"/>
<accession>A0A803LZL5</accession>
<feature type="domain" description="Bifunctional inhibitor/plant lipid transfer protein/seed storage helical" evidence="2">
    <location>
        <begin position="35"/>
        <end position="117"/>
    </location>
</feature>
<dbReference type="GeneID" id="110714820"/>
<dbReference type="EnsemblPlants" id="AUR62020916-RA">
    <property type="protein sequence ID" value="AUR62020916-RA:cds"/>
    <property type="gene ID" value="AUR62020916"/>
</dbReference>
<dbReference type="Gene3D" id="1.10.110.10">
    <property type="entry name" value="Plant lipid-transfer and hydrophobic proteins"/>
    <property type="match status" value="1"/>
</dbReference>